<dbReference type="EC" id="2.3.1.184" evidence="1 8"/>
<dbReference type="InterPro" id="IPR018311">
    <property type="entry name" value="Autoind_synth_CS"/>
</dbReference>
<comment type="catalytic activity">
    <reaction evidence="6 8">
        <text>a fatty acyl-[ACP] + S-adenosyl-L-methionine = an N-acyl-L-homoserine lactone + S-methyl-5'-thioadenosine + holo-[ACP] + H(+)</text>
        <dbReference type="Rhea" id="RHEA:10096"/>
        <dbReference type="Rhea" id="RHEA-COMP:9685"/>
        <dbReference type="Rhea" id="RHEA-COMP:14125"/>
        <dbReference type="ChEBI" id="CHEBI:15378"/>
        <dbReference type="ChEBI" id="CHEBI:17509"/>
        <dbReference type="ChEBI" id="CHEBI:55474"/>
        <dbReference type="ChEBI" id="CHEBI:59789"/>
        <dbReference type="ChEBI" id="CHEBI:64479"/>
        <dbReference type="ChEBI" id="CHEBI:138651"/>
        <dbReference type="EC" id="2.3.1.184"/>
    </reaction>
</comment>
<dbReference type="PRINTS" id="PR01549">
    <property type="entry name" value="AUTOINDCRSYN"/>
</dbReference>
<evidence type="ECO:0000256" key="2">
    <source>
        <dbReference type="ARBA" id="ARBA00022654"/>
    </source>
</evidence>
<dbReference type="PANTHER" id="PTHR39322">
    <property type="entry name" value="ACYL-HOMOSERINE-LACTONE SYNTHASE"/>
    <property type="match status" value="1"/>
</dbReference>
<protein>
    <recommendedName>
        <fullName evidence="1 8">Acyl-homoserine-lactone synthase</fullName>
        <ecNumber evidence="1 8">2.3.1.184</ecNumber>
    </recommendedName>
    <alternativeName>
        <fullName evidence="8">Autoinducer synthesis protein</fullName>
    </alternativeName>
</protein>
<keyword evidence="5 7" id="KW-0071">Autoinducer synthesis</keyword>
<evidence type="ECO:0000256" key="1">
    <source>
        <dbReference type="ARBA" id="ARBA00012340"/>
    </source>
</evidence>
<dbReference type="GO" id="GO:0009372">
    <property type="term" value="P:quorum sensing"/>
    <property type="evidence" value="ECO:0007669"/>
    <property type="project" value="UniProtKB-UniRule"/>
</dbReference>
<dbReference type="GO" id="GO:0007165">
    <property type="term" value="P:signal transduction"/>
    <property type="evidence" value="ECO:0007669"/>
    <property type="project" value="TreeGrafter"/>
</dbReference>
<evidence type="ECO:0000313" key="9">
    <source>
        <dbReference type="EMBL" id="MQW68295.1"/>
    </source>
</evidence>
<evidence type="ECO:0000256" key="4">
    <source>
        <dbReference type="ARBA" id="ARBA00022691"/>
    </source>
</evidence>
<dbReference type="Gene3D" id="3.40.630.30">
    <property type="match status" value="1"/>
</dbReference>
<keyword evidence="2 7" id="KW-0673">Quorum sensing</keyword>
<proteinExistence type="inferred from homology"/>
<gene>
    <name evidence="9" type="ORF">GHJ91_03630</name>
</gene>
<comment type="similarity">
    <text evidence="7 8">Belongs to the autoinducer synthase family.</text>
</comment>
<evidence type="ECO:0000256" key="3">
    <source>
        <dbReference type="ARBA" id="ARBA00022679"/>
    </source>
</evidence>
<evidence type="ECO:0000256" key="6">
    <source>
        <dbReference type="ARBA" id="ARBA00048576"/>
    </source>
</evidence>
<accession>A0A6G1WF83</accession>
<dbReference type="SUPFAM" id="SSF55729">
    <property type="entry name" value="Acyl-CoA N-acyltransferases (Nat)"/>
    <property type="match status" value="1"/>
</dbReference>
<name>A0A6G1WF83_9HYPH</name>
<reference evidence="9" key="1">
    <citation type="journal article" date="2013" name="Genome Biol.">
        <title>Comparative genomics of the core and accessory genomes of 48 Sinorhizobium strains comprising five genospecies.</title>
        <authorList>
            <person name="Sugawara M."/>
            <person name="Epstein B."/>
            <person name="Badgley B.D."/>
            <person name="Unno T."/>
            <person name="Xu L."/>
            <person name="Reese J."/>
            <person name="Gyaneshwar P."/>
            <person name="Denny R."/>
            <person name="Mudge J."/>
            <person name="Bharti A.K."/>
            <person name="Farmer A.D."/>
            <person name="May G.D."/>
            <person name="Woodward J.E."/>
            <person name="Medigue C."/>
            <person name="Vallenet D."/>
            <person name="Lajus A."/>
            <person name="Rouy Z."/>
            <person name="Martinez-Vaz B."/>
            <person name="Tiffin P."/>
            <person name="Young N.D."/>
            <person name="Sadowsky M.J."/>
        </authorList>
    </citation>
    <scope>NUCLEOTIDE SEQUENCE</scope>
    <source>
        <strain evidence="9">M1</strain>
    </source>
</reference>
<dbReference type="AlphaFoldDB" id="A0A6G1WF83"/>
<dbReference type="PROSITE" id="PS00949">
    <property type="entry name" value="AUTOINDUCER_SYNTH_1"/>
    <property type="match status" value="1"/>
</dbReference>
<comment type="caution">
    <text evidence="9">The sequence shown here is derived from an EMBL/GenBank/DDBJ whole genome shotgun (WGS) entry which is preliminary data.</text>
</comment>
<evidence type="ECO:0000256" key="5">
    <source>
        <dbReference type="ARBA" id="ARBA00022929"/>
    </source>
</evidence>
<dbReference type="PANTHER" id="PTHR39322:SF1">
    <property type="entry name" value="ISOVALERYL-HOMOSERINE LACTONE SYNTHASE"/>
    <property type="match status" value="1"/>
</dbReference>
<dbReference type="Pfam" id="PF00765">
    <property type="entry name" value="Autoind_synth"/>
    <property type="match status" value="1"/>
</dbReference>
<dbReference type="GO" id="GO:0061579">
    <property type="term" value="F:N-acyl homoserine lactone synthase activity"/>
    <property type="evidence" value="ECO:0007669"/>
    <property type="project" value="UniProtKB-UniRule"/>
</dbReference>
<evidence type="ECO:0000256" key="8">
    <source>
        <dbReference type="RuleBase" id="RU361135"/>
    </source>
</evidence>
<organism evidence="9">
    <name type="scientific">Sinorhizobium medicae</name>
    <dbReference type="NCBI Taxonomy" id="110321"/>
    <lineage>
        <taxon>Bacteria</taxon>
        <taxon>Pseudomonadati</taxon>
        <taxon>Pseudomonadota</taxon>
        <taxon>Alphaproteobacteria</taxon>
        <taxon>Hyphomicrobiales</taxon>
        <taxon>Rhizobiaceae</taxon>
        <taxon>Sinorhizobium/Ensifer group</taxon>
        <taxon>Sinorhizobium</taxon>
    </lineage>
</organism>
<dbReference type="InterPro" id="IPR001690">
    <property type="entry name" value="Autoind_synthase"/>
</dbReference>
<keyword evidence="4 8" id="KW-0949">S-adenosyl-L-methionine</keyword>
<sequence length="119" mass="13434">MHRLRAQVFGSRLGWDVEITADEERDEYDRLGPIYILEIDATDRVAGCVRLLPAIGPTMLRQTFPQLLRDGRREVPPGMIESSRFCVDTYLEAGRGGGQLHQARLTMFGGIIEWWTASG</sequence>
<dbReference type="PROSITE" id="PS51187">
    <property type="entry name" value="AUTOINDUCER_SYNTH_2"/>
    <property type="match status" value="1"/>
</dbReference>
<dbReference type="EMBL" id="WISB01000026">
    <property type="protein sequence ID" value="MQW68295.1"/>
    <property type="molecule type" value="Genomic_DNA"/>
</dbReference>
<keyword evidence="3 8" id="KW-0808">Transferase</keyword>
<evidence type="ECO:0000256" key="7">
    <source>
        <dbReference type="PROSITE-ProRule" id="PRU00533"/>
    </source>
</evidence>
<dbReference type="InterPro" id="IPR016181">
    <property type="entry name" value="Acyl_CoA_acyltransferase"/>
</dbReference>